<keyword evidence="2" id="KW-1185">Reference proteome</keyword>
<dbReference type="Gene3D" id="1.25.40.10">
    <property type="entry name" value="Tetratricopeptide repeat domain"/>
    <property type="match status" value="1"/>
</dbReference>
<dbReference type="Proteomes" id="UP001501310">
    <property type="component" value="Unassembled WGS sequence"/>
</dbReference>
<reference evidence="2" key="1">
    <citation type="journal article" date="2019" name="Int. J. Syst. Evol. Microbiol.">
        <title>The Global Catalogue of Microorganisms (GCM) 10K type strain sequencing project: providing services to taxonomists for standard genome sequencing and annotation.</title>
        <authorList>
            <consortium name="The Broad Institute Genomics Platform"/>
            <consortium name="The Broad Institute Genome Sequencing Center for Infectious Disease"/>
            <person name="Wu L."/>
            <person name="Ma J."/>
        </authorList>
    </citation>
    <scope>NUCLEOTIDE SEQUENCE [LARGE SCALE GENOMIC DNA]</scope>
    <source>
        <strain evidence="2">JCM 16603</strain>
    </source>
</reference>
<organism evidence="1 2">
    <name type="scientific">Sphingomonas humi</name>
    <dbReference type="NCBI Taxonomy" id="335630"/>
    <lineage>
        <taxon>Bacteria</taxon>
        <taxon>Pseudomonadati</taxon>
        <taxon>Pseudomonadota</taxon>
        <taxon>Alphaproteobacteria</taxon>
        <taxon>Sphingomonadales</taxon>
        <taxon>Sphingomonadaceae</taxon>
        <taxon>Sphingomonas</taxon>
    </lineage>
</organism>
<proteinExistence type="predicted"/>
<dbReference type="Pfam" id="PF14559">
    <property type="entry name" value="TPR_19"/>
    <property type="match status" value="1"/>
</dbReference>
<name>A0ABP7S894_9SPHN</name>
<evidence type="ECO:0008006" key="3">
    <source>
        <dbReference type="Google" id="ProtNLM"/>
    </source>
</evidence>
<evidence type="ECO:0000313" key="1">
    <source>
        <dbReference type="EMBL" id="GAA4008178.1"/>
    </source>
</evidence>
<dbReference type="RefSeq" id="WP_344710328.1">
    <property type="nucleotide sequence ID" value="NZ_BAAAZD010000002.1"/>
</dbReference>
<protein>
    <recommendedName>
        <fullName evidence="3">Tetratricopeptide repeat protein</fullName>
    </recommendedName>
</protein>
<dbReference type="InterPro" id="IPR011990">
    <property type="entry name" value="TPR-like_helical_dom_sf"/>
</dbReference>
<dbReference type="SUPFAM" id="SSF48452">
    <property type="entry name" value="TPR-like"/>
    <property type="match status" value="1"/>
</dbReference>
<evidence type="ECO:0000313" key="2">
    <source>
        <dbReference type="Proteomes" id="UP001501310"/>
    </source>
</evidence>
<sequence length="395" mass="40894">MAIEGADEGRRSWLAWAGLAVVLLLGFQAVRSALVAAEGERRPALAHALWPSHPLPQTTLALASIGAAAGQGKPPPPAALEQIRRAGQVDPLAVEPLLVDGTASLAAGDRARGEKLLKAALHREPRSTAGHFLLADLYVREGRVGEALEHVAVLGRRLGGGGAQPFASALAVYLRDPAKVGEVRPMFARGASLRQAVMIALAQDPAGAASLRALVRPGDAGESWFRIAFERELAAGNVSQARGLLAAAGLRGGGTALTSWASGTAAGPLSWALATSSDGIAEADTAGPLRIVYYGRGETSLAEHLLLLAPGRYRLTSQFGGQVSPGTLEWRVTCLQGARVIARSAVNGQGSAQLVDVPADCPAQRLALWGRMGDFPRTTSADLMRVALSPVGAAQ</sequence>
<gene>
    <name evidence="1" type="ORF">GCM10022211_22120</name>
</gene>
<dbReference type="EMBL" id="BAAAZD010000002">
    <property type="protein sequence ID" value="GAA4008178.1"/>
    <property type="molecule type" value="Genomic_DNA"/>
</dbReference>
<comment type="caution">
    <text evidence="1">The sequence shown here is derived from an EMBL/GenBank/DDBJ whole genome shotgun (WGS) entry which is preliminary data.</text>
</comment>
<accession>A0ABP7S894</accession>